<evidence type="ECO:0000313" key="4">
    <source>
        <dbReference type="EMBL" id="RDU35687.1"/>
    </source>
</evidence>
<accession>A0A3D8GMZ6</accession>
<proteinExistence type="inferred from homology"/>
<dbReference type="GO" id="GO:0005886">
    <property type="term" value="C:plasma membrane"/>
    <property type="evidence" value="ECO:0007669"/>
    <property type="project" value="TreeGrafter"/>
</dbReference>
<dbReference type="Proteomes" id="UP000257144">
    <property type="component" value="Unassembled WGS sequence"/>
</dbReference>
<sequence length="424" mass="47292">MSQLLSLFEQYSYLILAIGIFLELMALPISGQLLMAYAGYFAFLGKMSYPLAFLTAFGAAVAGITITYVIGKTGGYKLVEKYGRYIHLTPEKYKKTSSWFERSGKVLLVFSYFIPGVRHFAGYVSGISRLPFRSFAIPAYSGALLWSFGFVTLGKILGPQWSVFHDAAGHYFMYFVAAGALLVAAFLGYRHYKDEIKAFSKKLLKWILAHSKTIRAAEFFLSTMALVSAVFAVLMIGLAQNYWHDEFSQFNAVTKYVLSRAVFKNSLASFSVFGSGYTLFFLLAITVSVIWAKNRNRLLEYSLLVVCIVGAKLFHILILIVLSPLKIGAVRSEDFPEFGSFMLMVVYGSSLFLLARHSVRNFALILASLAGLFALLCTGIAKVLSIDVLPSDIVGGYVYGAVWISFNFLLFEMIRLIINEYRKG</sequence>
<feature type="transmembrane region" description="Helical" evidence="2">
    <location>
        <begin position="170"/>
        <end position="192"/>
    </location>
</feature>
<keyword evidence="2" id="KW-0812">Transmembrane</keyword>
<feature type="transmembrane region" description="Helical" evidence="2">
    <location>
        <begin position="49"/>
        <end position="70"/>
    </location>
</feature>
<organism evidence="4 5">
    <name type="scientific">Neobacillus piezotolerans</name>
    <dbReference type="NCBI Taxonomy" id="2259171"/>
    <lineage>
        <taxon>Bacteria</taxon>
        <taxon>Bacillati</taxon>
        <taxon>Bacillota</taxon>
        <taxon>Bacilli</taxon>
        <taxon>Bacillales</taxon>
        <taxon>Bacillaceae</taxon>
        <taxon>Neobacillus</taxon>
    </lineage>
</organism>
<dbReference type="PANTHER" id="PTHR42709">
    <property type="entry name" value="ALKALINE PHOSPHATASE LIKE PROTEIN"/>
    <property type="match status" value="1"/>
</dbReference>
<feature type="transmembrane region" description="Helical" evidence="2">
    <location>
        <begin position="137"/>
        <end position="158"/>
    </location>
</feature>
<keyword evidence="2" id="KW-1133">Transmembrane helix</keyword>
<protein>
    <submittedName>
        <fullName evidence="4">DedA family protein</fullName>
    </submittedName>
</protein>
<dbReference type="InterPro" id="IPR051311">
    <property type="entry name" value="DedA_domain"/>
</dbReference>
<feature type="transmembrane region" description="Helical" evidence="2">
    <location>
        <begin position="267"/>
        <end position="291"/>
    </location>
</feature>
<feature type="transmembrane region" description="Helical" evidence="2">
    <location>
        <begin position="213"/>
        <end position="239"/>
    </location>
</feature>
<dbReference type="EMBL" id="QNQT01000008">
    <property type="protein sequence ID" value="RDU35687.1"/>
    <property type="molecule type" value="Genomic_DNA"/>
</dbReference>
<comment type="caution">
    <text evidence="4">The sequence shown here is derived from an EMBL/GenBank/DDBJ whole genome shotgun (WGS) entry which is preliminary data.</text>
</comment>
<feature type="transmembrane region" description="Helical" evidence="2">
    <location>
        <begin position="303"/>
        <end position="323"/>
    </location>
</feature>
<dbReference type="AlphaFoldDB" id="A0A3D8GMZ6"/>
<evidence type="ECO:0000313" key="5">
    <source>
        <dbReference type="Proteomes" id="UP000257144"/>
    </source>
</evidence>
<evidence type="ECO:0000256" key="2">
    <source>
        <dbReference type="SAM" id="Phobius"/>
    </source>
</evidence>
<feature type="transmembrane region" description="Helical" evidence="2">
    <location>
        <begin position="362"/>
        <end position="384"/>
    </location>
</feature>
<dbReference type="InterPro" id="IPR032816">
    <property type="entry name" value="VTT_dom"/>
</dbReference>
<dbReference type="OrthoDB" id="9782291at2"/>
<feature type="transmembrane region" description="Helical" evidence="2">
    <location>
        <begin position="335"/>
        <end position="355"/>
    </location>
</feature>
<feature type="transmembrane region" description="Helical" evidence="2">
    <location>
        <begin position="12"/>
        <end position="37"/>
    </location>
</feature>
<evidence type="ECO:0000259" key="3">
    <source>
        <dbReference type="Pfam" id="PF09335"/>
    </source>
</evidence>
<keyword evidence="2" id="KW-0472">Membrane</keyword>
<gene>
    <name evidence="4" type="ORF">DRW41_16205</name>
</gene>
<dbReference type="Pfam" id="PF09335">
    <property type="entry name" value="VTT_dom"/>
    <property type="match status" value="1"/>
</dbReference>
<feature type="transmembrane region" description="Helical" evidence="2">
    <location>
        <begin position="396"/>
        <end position="418"/>
    </location>
</feature>
<name>A0A3D8GMZ6_9BACI</name>
<evidence type="ECO:0000256" key="1">
    <source>
        <dbReference type="ARBA" id="ARBA00010792"/>
    </source>
</evidence>
<dbReference type="PANTHER" id="PTHR42709:SF9">
    <property type="entry name" value="ALKALINE PHOSPHATASE LIKE PROTEIN"/>
    <property type="match status" value="1"/>
</dbReference>
<reference evidence="4 5" key="1">
    <citation type="submission" date="2018-07" db="EMBL/GenBank/DDBJ databases">
        <title>Bacillus sp. YLB-04 draft genome sequence.</title>
        <authorList>
            <person name="Yu L."/>
            <person name="Tang X."/>
        </authorList>
    </citation>
    <scope>NUCLEOTIDE SEQUENCE [LARGE SCALE GENOMIC DNA]</scope>
    <source>
        <strain evidence="4 5">YLB-04</strain>
    </source>
</reference>
<feature type="domain" description="VTT" evidence="3">
    <location>
        <begin position="31"/>
        <end position="154"/>
    </location>
</feature>
<dbReference type="RefSeq" id="WP_115453065.1">
    <property type="nucleotide sequence ID" value="NZ_QNQT01000008.1"/>
</dbReference>
<comment type="similarity">
    <text evidence="1">Belongs to the DedA family.</text>
</comment>
<keyword evidence="5" id="KW-1185">Reference proteome</keyword>